<dbReference type="EMBL" id="KE145370">
    <property type="protein sequence ID" value="EPE26471.1"/>
    <property type="molecule type" value="Genomic_DNA"/>
</dbReference>
<feature type="compositionally biased region" description="Low complexity" evidence="5">
    <location>
        <begin position="641"/>
        <end position="661"/>
    </location>
</feature>
<proteinExistence type="predicted"/>
<keyword evidence="3" id="KW-0863">Zinc-finger</keyword>
<dbReference type="KEGG" id="glz:GLAREA_02384"/>
<evidence type="ECO:0000256" key="3">
    <source>
        <dbReference type="ARBA" id="ARBA00022771"/>
    </source>
</evidence>
<name>S3D331_GLAL2</name>
<dbReference type="Gene3D" id="3.30.60.90">
    <property type="match status" value="1"/>
</dbReference>
<dbReference type="InterPro" id="IPR027417">
    <property type="entry name" value="P-loop_NTPase"/>
</dbReference>
<feature type="compositionally biased region" description="Basic and acidic residues" evidence="5">
    <location>
        <begin position="1325"/>
        <end position="1342"/>
    </location>
</feature>
<keyword evidence="2" id="KW-0677">Repeat</keyword>
<dbReference type="InterPro" id="IPR011990">
    <property type="entry name" value="TPR-like_helical_dom_sf"/>
</dbReference>
<dbReference type="InterPro" id="IPR056884">
    <property type="entry name" value="NPHP3-like_N"/>
</dbReference>
<gene>
    <name evidence="8" type="ORF">GLAREA_02384</name>
</gene>
<dbReference type="OrthoDB" id="448455at2759"/>
<dbReference type="SUPFAM" id="SSF57850">
    <property type="entry name" value="RING/U-box"/>
    <property type="match status" value="1"/>
</dbReference>
<accession>S3D331</accession>
<dbReference type="Proteomes" id="UP000016922">
    <property type="component" value="Unassembled WGS sequence"/>
</dbReference>
<feature type="compositionally biased region" description="Basic and acidic residues" evidence="5">
    <location>
        <begin position="1368"/>
        <end position="1379"/>
    </location>
</feature>
<keyword evidence="8" id="KW-0378">Hydrolase</keyword>
<feature type="compositionally biased region" description="Polar residues" evidence="5">
    <location>
        <begin position="1349"/>
        <end position="1367"/>
    </location>
</feature>
<reference evidence="8 9" key="1">
    <citation type="journal article" date="2013" name="BMC Genomics">
        <title>Genomics-driven discovery of the pneumocandin biosynthetic gene cluster in the fungus Glarea lozoyensis.</title>
        <authorList>
            <person name="Chen L."/>
            <person name="Yue Q."/>
            <person name="Zhang X."/>
            <person name="Xiang M."/>
            <person name="Wang C."/>
            <person name="Li S."/>
            <person name="Che Y."/>
            <person name="Ortiz-Lopez F.J."/>
            <person name="Bills G.F."/>
            <person name="Liu X."/>
            <person name="An Z."/>
        </authorList>
    </citation>
    <scope>NUCLEOTIDE SEQUENCE [LARGE SCALE GENOMIC DNA]</scope>
    <source>
        <strain evidence="9">ATCC 20868 / MF5171</strain>
    </source>
</reference>
<dbReference type="GO" id="GO:0016787">
    <property type="term" value="F:hydrolase activity"/>
    <property type="evidence" value="ECO:0007669"/>
    <property type="project" value="UniProtKB-KW"/>
</dbReference>
<evidence type="ECO:0000313" key="9">
    <source>
        <dbReference type="Proteomes" id="UP000016922"/>
    </source>
</evidence>
<dbReference type="Pfam" id="PF17109">
    <property type="entry name" value="Goodbye"/>
    <property type="match status" value="1"/>
</dbReference>
<dbReference type="STRING" id="1116229.S3D331"/>
<evidence type="ECO:0000256" key="2">
    <source>
        <dbReference type="ARBA" id="ARBA00022737"/>
    </source>
</evidence>
<dbReference type="PANTHER" id="PTHR10039:SF17">
    <property type="entry name" value="FUNGAL STAND N-TERMINAL GOODBYE DOMAIN-CONTAINING PROTEIN-RELATED"/>
    <property type="match status" value="1"/>
</dbReference>
<dbReference type="Gene3D" id="3.40.50.300">
    <property type="entry name" value="P-loop containing nucleotide triphosphate hydrolases"/>
    <property type="match status" value="1"/>
</dbReference>
<feature type="compositionally biased region" description="Acidic residues" evidence="5">
    <location>
        <begin position="616"/>
        <end position="640"/>
    </location>
</feature>
<dbReference type="GO" id="GO:0008270">
    <property type="term" value="F:zinc ion binding"/>
    <property type="evidence" value="ECO:0007669"/>
    <property type="project" value="UniProtKB-KW"/>
</dbReference>
<dbReference type="GeneID" id="19461441"/>
<organism evidence="8 9">
    <name type="scientific">Glarea lozoyensis (strain ATCC 20868 / MF5171)</name>
    <dbReference type="NCBI Taxonomy" id="1116229"/>
    <lineage>
        <taxon>Eukaryota</taxon>
        <taxon>Fungi</taxon>
        <taxon>Dikarya</taxon>
        <taxon>Ascomycota</taxon>
        <taxon>Pezizomycotina</taxon>
        <taxon>Leotiomycetes</taxon>
        <taxon>Helotiales</taxon>
        <taxon>Helotiaceae</taxon>
        <taxon>Glarea</taxon>
    </lineage>
</organism>
<evidence type="ECO:0000256" key="1">
    <source>
        <dbReference type="ARBA" id="ARBA00022723"/>
    </source>
</evidence>
<evidence type="ECO:0000259" key="7">
    <source>
        <dbReference type="Pfam" id="PF24883"/>
    </source>
</evidence>
<feature type="region of interest" description="Disordered" evidence="5">
    <location>
        <begin position="1325"/>
        <end position="1401"/>
    </location>
</feature>
<dbReference type="PANTHER" id="PTHR10039">
    <property type="entry name" value="AMELOGENIN"/>
    <property type="match status" value="1"/>
</dbReference>
<evidence type="ECO:0000256" key="4">
    <source>
        <dbReference type="ARBA" id="ARBA00022833"/>
    </source>
</evidence>
<feature type="region of interest" description="Disordered" evidence="5">
    <location>
        <begin position="616"/>
        <end position="669"/>
    </location>
</feature>
<dbReference type="OMA" id="IVGFDLQ"/>
<dbReference type="SUPFAM" id="SSF52540">
    <property type="entry name" value="P-loop containing nucleoside triphosphate hydrolases"/>
    <property type="match status" value="1"/>
</dbReference>
<dbReference type="Gene3D" id="1.25.40.10">
    <property type="entry name" value="Tetratricopeptide repeat domain"/>
    <property type="match status" value="1"/>
</dbReference>
<dbReference type="RefSeq" id="XP_008085661.1">
    <property type="nucleotide sequence ID" value="XM_008087470.1"/>
</dbReference>
<keyword evidence="1" id="KW-0479">Metal-binding</keyword>
<dbReference type="HOGENOM" id="CLU_002382_0_0_1"/>
<feature type="domain" description="Fungal STAND N-terminal Goodbye" evidence="6">
    <location>
        <begin position="13"/>
        <end position="131"/>
    </location>
</feature>
<protein>
    <submittedName>
        <fullName evidence="8">p-loop containing nucleoside triphosphate hydrolase</fullName>
    </submittedName>
</protein>
<evidence type="ECO:0000313" key="8">
    <source>
        <dbReference type="EMBL" id="EPE26471.1"/>
    </source>
</evidence>
<sequence length="1528" mass="172765">MASNSSFGALMRSAVFEYEATTGEKLNGNPLLQAKSIEDVLHYTEKKLTDFTDFRHNDGKWDKIRTVIANALQPVATVSTAMGAATGNIWPPCAVAFTAINFLVSAASRVRNGFDDLVGILEDIGTYLSALSVLDDGLPQFRLAQIETKVKQIFAATLILCGITTLYIKQGRFGRGIRLAFSKDIKLKEAHEKLEKAVKDLDIVVQYGTHRNTNIIREELTVLKPMHDDIKAIRKGTEENTPPGRRIKDYFGQFIIEDTELQERRRAIVPNTATWILEEEVYSDWSSENWDTETSQFLWMFGGPGTGKSYLAYSAIQQLSEISERYRKISLGWFFFSSTSAKVTDQSLQIALCNVIVQIADHDAIYSKAIAATIADKVSSPPEVLEAYSLWKDFIATHYMQSSSRKLYMVFVGIDRMEEADQKTLLTMLEEIQQQRLKIRILLVGQPSKHAIYRQIGDEDVPTIEVTIENMKDDMKLYVESQIKKSKALRKLSDHVKESISEKFMRNDGGFGLVKLQLEIIEDINQPEDIPVALQNLPEGYKSALEQSLKQISRSTQNKKESAANKLLFYWIAQNYAGLSVTQLKALVAFKRIYENFDLRQNVELVCANVLEIIDEDDDSESDDDSQDDLSSEDYDDNSESESISSRGSSRSDDSNPNSSNVGTSDTLMVNEADDRQTVGFRTKAYAEIFRDDQWTTKNSHSGLVEHPYVAKFDICVTIMRIISMSPTAADYEKTRTLESYCATYLIDHFLEIEIPSDDVVSFSPGAFPTKAQAVVMVEALHDLFTNVECTSNALEGWKEEIYSDITDVAEDEAEESCSDASEGTAVEVRTTSKAQSILQARGFNGIMTWLRLYDKLPGLKSNTHKWAKEITENPTNLLLHLAKEHVQHWFSKVDAEEAEEAFVLARKALTSTGLDLGDDEKFTTDCVVKVADFFPEVEKTENANRAIGRMITQDLQQGSEYFEIALSMATTDLSRFYTYVSLANAQQDAGEYQAAVTSAKNARDLHSIEMFNTSEPDNKMFYNKNLYDVYRVLGDYLHHPYRSVGNDVIEAYSQARKLVVDADYELDDGEYGTYTLNRICEVLEEEKEWSALVSTVTSWSPKEFGLWLCADAEYDKGQNKRFMKAVIFSKQLDGIQKCYRKALKVLDDDNDDDDQREVLIRFQYSKAAYYALQDDETAYDQLQEIIDNRGSGDIWRENRRVSTQLLLLIANNQLRITAVQWVKRLLVKDMQNIFNRGPKVKDLYSISPSIQLAGAYIEINDLSSAKDLLRVAVEICIEALRDTVTTNDQYALKLLAKSLFIVGLERDASIAYSMIFSVLNPELNQDRKSEGSEDSEERHTTGGEPNPVLNQETTSEVRGNNENNHTIGDEPEKLDEQKPTLTEDSSITHESLAQDEQEVTNTLEADPEPQDLDGSFWLECNGSCDEAPHDDWTDGPLYMCLTCPDIDLCQACYEKRMAQNNGAESTYWKRVCGMNHEYIKGPIEGWKGVKDGILSIGDEKIGFKHWLEDVEKKLGEWMEASEEETED</sequence>
<feature type="domain" description="Nephrocystin 3-like N-terminal" evidence="7">
    <location>
        <begin position="271"/>
        <end position="444"/>
    </location>
</feature>
<evidence type="ECO:0000256" key="5">
    <source>
        <dbReference type="SAM" id="MobiDB-lite"/>
    </source>
</evidence>
<keyword evidence="9" id="KW-1185">Reference proteome</keyword>
<evidence type="ECO:0000259" key="6">
    <source>
        <dbReference type="Pfam" id="PF17109"/>
    </source>
</evidence>
<dbReference type="InterPro" id="IPR043145">
    <property type="entry name" value="Znf_ZZ_sf"/>
</dbReference>
<keyword evidence="4" id="KW-0862">Zinc</keyword>
<dbReference type="eggNOG" id="ENOG502SM5F">
    <property type="taxonomic scope" value="Eukaryota"/>
</dbReference>
<feature type="compositionally biased region" description="Polar residues" evidence="5">
    <location>
        <begin position="1380"/>
        <end position="1392"/>
    </location>
</feature>
<dbReference type="Pfam" id="PF24883">
    <property type="entry name" value="NPHP3_N"/>
    <property type="match status" value="1"/>
</dbReference>
<dbReference type="InterPro" id="IPR031350">
    <property type="entry name" value="Goodbye_dom"/>
</dbReference>